<comment type="subcellular location">
    <subcellularLocation>
        <location evidence="2">Cell membrane</location>
        <topology evidence="2">Lipid-anchor</topology>
    </subcellularLocation>
</comment>
<dbReference type="OrthoDB" id="9790048at2"/>
<feature type="transmembrane region" description="Helical" evidence="9">
    <location>
        <begin position="12"/>
        <end position="31"/>
    </location>
</feature>
<dbReference type="eggNOG" id="COG0226">
    <property type="taxonomic scope" value="Bacteria"/>
</dbReference>
<dbReference type="InterPro" id="IPR024370">
    <property type="entry name" value="PBP_domain"/>
</dbReference>
<dbReference type="AlphaFoldDB" id="A8MIY0"/>
<evidence type="ECO:0000256" key="5">
    <source>
        <dbReference type="ARBA" id="ARBA00022592"/>
    </source>
</evidence>
<dbReference type="KEGG" id="aoe:Clos_2227"/>
<dbReference type="PANTHER" id="PTHR30570">
    <property type="entry name" value="PERIPLASMIC PHOSPHATE BINDING COMPONENT OF PHOSPHATE ABC TRANSPORTER"/>
    <property type="match status" value="1"/>
</dbReference>
<evidence type="ECO:0000256" key="7">
    <source>
        <dbReference type="ARBA" id="ARBA00023139"/>
    </source>
</evidence>
<keyword evidence="6" id="KW-0732">Signal</keyword>
<reference evidence="12" key="1">
    <citation type="submission" date="2007-10" db="EMBL/GenBank/DDBJ databases">
        <title>Complete genome of Alkaliphilus oremlandii OhILAs.</title>
        <authorList>
            <person name="Copeland A."/>
            <person name="Lucas S."/>
            <person name="Lapidus A."/>
            <person name="Barry K."/>
            <person name="Detter J.C."/>
            <person name="Glavina del Rio T."/>
            <person name="Hammon N."/>
            <person name="Israni S."/>
            <person name="Dalin E."/>
            <person name="Tice H."/>
            <person name="Pitluck S."/>
            <person name="Chain P."/>
            <person name="Malfatti S."/>
            <person name="Shin M."/>
            <person name="Vergez L."/>
            <person name="Schmutz J."/>
            <person name="Larimer F."/>
            <person name="Land M."/>
            <person name="Hauser L."/>
            <person name="Kyrpides N."/>
            <person name="Mikhailova N."/>
            <person name="Stolz J.F."/>
            <person name="Dawson A."/>
            <person name="Fisher E."/>
            <person name="Crable B."/>
            <person name="Perera E."/>
            <person name="Lisak J."/>
            <person name="Ranganathan M."/>
            <person name="Basu P."/>
            <person name="Richardson P."/>
        </authorList>
    </citation>
    <scope>NUCLEOTIDE SEQUENCE [LARGE SCALE GENOMIC DNA]</scope>
    <source>
        <strain evidence="12">OhILAs</strain>
    </source>
</reference>
<evidence type="ECO:0000259" key="10">
    <source>
        <dbReference type="Pfam" id="PF12849"/>
    </source>
</evidence>
<dbReference type="Proteomes" id="UP000000269">
    <property type="component" value="Chromosome"/>
</dbReference>
<organism evidence="11 12">
    <name type="scientific">Alkaliphilus oremlandii (strain OhILAs)</name>
    <name type="common">Clostridium oremlandii (strain OhILAs)</name>
    <dbReference type="NCBI Taxonomy" id="350688"/>
    <lineage>
        <taxon>Bacteria</taxon>
        <taxon>Bacillati</taxon>
        <taxon>Bacillota</taxon>
        <taxon>Clostridia</taxon>
        <taxon>Peptostreptococcales</taxon>
        <taxon>Natronincolaceae</taxon>
        <taxon>Alkaliphilus</taxon>
    </lineage>
</organism>
<evidence type="ECO:0000256" key="4">
    <source>
        <dbReference type="ARBA" id="ARBA00011529"/>
    </source>
</evidence>
<evidence type="ECO:0000256" key="1">
    <source>
        <dbReference type="ARBA" id="ARBA00002841"/>
    </source>
</evidence>
<feature type="domain" description="PBP" evidence="10">
    <location>
        <begin position="304"/>
        <end position="514"/>
    </location>
</feature>
<evidence type="ECO:0000256" key="8">
    <source>
        <dbReference type="ARBA" id="ARBA00023288"/>
    </source>
</evidence>
<keyword evidence="9" id="KW-0472">Membrane</keyword>
<dbReference type="EMBL" id="CP000853">
    <property type="protein sequence ID" value="ABW19762.1"/>
    <property type="molecule type" value="Genomic_DNA"/>
</dbReference>
<keyword evidence="5" id="KW-0592">Phosphate transport</keyword>
<dbReference type="HOGENOM" id="CLU_026228_4_1_9"/>
<sequence length="531" mass="59444">MKPNKSYVKSSLAVQMVLIPVILTLGLIGALRVLGGQLLPQDIGKDTGRFIYLLIAFSVPLLIGSIVGYIFKQNIGNKAASMKRIYTAVLIPIIYTLVFAALAVIVSPQNYNSGLWGAYLFKNPILIIFHFILFFSGFYHLAMIAELMAYTGFALGIHLNEFRSKVDSNRTLVKVHRMYALVLIIPIAFSGLVAKDIVTNGIIEIRYGESTIGTDLSEYDLYRIAPFKENNGLAKLDKTASLQFNNFNDMPRLDGATAAYPVYAAFVEAVYTGLGNYYKENENNTDKDIYSAFVSSEEYPLNIVQCTKTSNAYERLINGETDIIFAAEPSKNHRELIESKGDGFALTPIASEAFVFFTNVKNPVDNLTIKQIQEIYSGNITNWKEVNGQNKRILPYQRPENSGSQTVMQNRVMKEVPMLAPTEETYAGGMGEIISRVANYKNAINSIGYSFMYYSSEMVKNNQIKRISIDGIEPSPGNIRNKTYPFTVPVYAVTLKSNDDENVDKFIQWILSEEGQILIENTGYVAEHRKE</sequence>
<dbReference type="GO" id="GO:0005886">
    <property type="term" value="C:plasma membrane"/>
    <property type="evidence" value="ECO:0007669"/>
    <property type="project" value="UniProtKB-SubCell"/>
</dbReference>
<accession>A8MIY0</accession>
<evidence type="ECO:0000313" key="11">
    <source>
        <dbReference type="EMBL" id="ABW19762.1"/>
    </source>
</evidence>
<protein>
    <submittedName>
        <fullName evidence="11">Conserved hypothetical membrane protein</fullName>
    </submittedName>
</protein>
<gene>
    <name evidence="11" type="ordered locus">Clos_2227</name>
</gene>
<keyword evidence="12" id="KW-1185">Reference proteome</keyword>
<keyword evidence="9" id="KW-1133">Transmembrane helix</keyword>
<dbReference type="SUPFAM" id="SSF53850">
    <property type="entry name" value="Periplasmic binding protein-like II"/>
    <property type="match status" value="1"/>
</dbReference>
<keyword evidence="9" id="KW-0812">Transmembrane</keyword>
<comment type="similarity">
    <text evidence="3">Belongs to the PstS family.</text>
</comment>
<feature type="transmembrane region" description="Helical" evidence="9">
    <location>
        <begin position="84"/>
        <end position="105"/>
    </location>
</feature>
<feature type="transmembrane region" description="Helical" evidence="9">
    <location>
        <begin position="51"/>
        <end position="72"/>
    </location>
</feature>
<dbReference type="InterPro" id="IPR050811">
    <property type="entry name" value="Phosphate_ABC_transporter"/>
</dbReference>
<comment type="subunit">
    <text evidence="4">The complex is composed of two ATP-binding proteins (PstB), two transmembrane proteins (PstC and PstA) and a solute-binding protein (PstS).</text>
</comment>
<feature type="transmembrane region" description="Helical" evidence="9">
    <location>
        <begin position="125"/>
        <end position="157"/>
    </location>
</feature>
<dbReference type="STRING" id="350688.Clos_2227"/>
<proteinExistence type="inferred from homology"/>
<dbReference type="Pfam" id="PF12849">
    <property type="entry name" value="PBP_like_2"/>
    <property type="match status" value="1"/>
</dbReference>
<name>A8MIY0_ALKOO</name>
<keyword evidence="8" id="KW-0449">Lipoprotein</keyword>
<evidence type="ECO:0000256" key="6">
    <source>
        <dbReference type="ARBA" id="ARBA00022729"/>
    </source>
</evidence>
<feature type="transmembrane region" description="Helical" evidence="9">
    <location>
        <begin position="178"/>
        <end position="194"/>
    </location>
</feature>
<dbReference type="RefSeq" id="WP_012160071.1">
    <property type="nucleotide sequence ID" value="NC_009922.1"/>
</dbReference>
<dbReference type="PANTHER" id="PTHR30570:SF1">
    <property type="entry name" value="PHOSPHATE-BINDING PROTEIN PSTS"/>
    <property type="match status" value="1"/>
</dbReference>
<keyword evidence="7" id="KW-0564">Palmitate</keyword>
<evidence type="ECO:0000256" key="2">
    <source>
        <dbReference type="ARBA" id="ARBA00004193"/>
    </source>
</evidence>
<comment type="function">
    <text evidence="1">Part of the ABC transporter complex PstSACB involved in phosphate import.</text>
</comment>
<evidence type="ECO:0000313" key="12">
    <source>
        <dbReference type="Proteomes" id="UP000000269"/>
    </source>
</evidence>
<dbReference type="GO" id="GO:0006817">
    <property type="term" value="P:phosphate ion transport"/>
    <property type="evidence" value="ECO:0007669"/>
    <property type="project" value="UniProtKB-KW"/>
</dbReference>
<evidence type="ECO:0000256" key="9">
    <source>
        <dbReference type="SAM" id="Phobius"/>
    </source>
</evidence>
<evidence type="ECO:0000256" key="3">
    <source>
        <dbReference type="ARBA" id="ARBA00008725"/>
    </source>
</evidence>
<dbReference type="Gene3D" id="3.40.190.10">
    <property type="entry name" value="Periplasmic binding protein-like II"/>
    <property type="match status" value="2"/>
</dbReference>
<keyword evidence="5" id="KW-0813">Transport</keyword>